<gene>
    <name evidence="1" type="ORF">Vadar_034487</name>
</gene>
<accession>A0ACB7ZAL0</accession>
<comment type="caution">
    <text evidence="1">The sequence shown here is derived from an EMBL/GenBank/DDBJ whole genome shotgun (WGS) entry which is preliminary data.</text>
</comment>
<evidence type="ECO:0000313" key="2">
    <source>
        <dbReference type="Proteomes" id="UP000828048"/>
    </source>
</evidence>
<proteinExistence type="predicted"/>
<organism evidence="1 2">
    <name type="scientific">Vaccinium darrowii</name>
    <dbReference type="NCBI Taxonomy" id="229202"/>
    <lineage>
        <taxon>Eukaryota</taxon>
        <taxon>Viridiplantae</taxon>
        <taxon>Streptophyta</taxon>
        <taxon>Embryophyta</taxon>
        <taxon>Tracheophyta</taxon>
        <taxon>Spermatophyta</taxon>
        <taxon>Magnoliopsida</taxon>
        <taxon>eudicotyledons</taxon>
        <taxon>Gunneridae</taxon>
        <taxon>Pentapetalae</taxon>
        <taxon>asterids</taxon>
        <taxon>Ericales</taxon>
        <taxon>Ericaceae</taxon>
        <taxon>Vaccinioideae</taxon>
        <taxon>Vaccinieae</taxon>
        <taxon>Vaccinium</taxon>
    </lineage>
</organism>
<dbReference type="Proteomes" id="UP000828048">
    <property type="component" value="Chromosome 4"/>
</dbReference>
<protein>
    <submittedName>
        <fullName evidence="1">Uncharacterized protein</fullName>
    </submittedName>
</protein>
<keyword evidence="2" id="KW-1185">Reference proteome</keyword>
<sequence>MDAYGHVGFQRAVTEDGLEHVDGPQFKAFSLVPVNNEANGDDKFKVGPEFFPLLHKYLNEKTNWRGEFLLPRLPIFGIPYEEFLPTNEQLLKEQCQETPNAIISELLLLHTQMCMHLKASTVTWSQWIDFFYRGSAIYGAFGEIPTSTAPKHNKKVLEMPLNISKLGILSAFLALWLSRFLMPYKGPIVRPETFGMASLLAHGTRVSLAPAVLGFMYHRFGDISQSSRRPGQANLLFPFYFLIGWLGEHFPALYHKRKPSEFPESYPLLARYSGILAQPQSILQARLILRADQYVRYYPNPMVEHKESQCLDDGTLPIDQLEFLLSIRSANLPIRVGGDIWVEPYHPIRFARQFGFDQGVPANAFDFNVTQRGLHGIHHFATVQASFFRHNTHARFCIPSLYREASCTWWYCSWWVRSSAPYLGPSIYQVQETLTKERIKDRKPIFIIEAIRDVPVNARGAVRVSELKSDCFGRKRSKAQSLKGASSSDKEVSLRDRDYKRAQYNKSDDSDDSDKLGTETPFMDLEVESSLKDGNSEKGKNFIKPCETDIPDNDSAIELDQVDYDSPDDHGFKISYNQYWETIAVSGVTTQEHSKTSEEHSKTSKGLVSAIPQERVFSLQDLAKKIKTDAGEMTDQLARDFVIDLIKNIAQLFATTSFDDLLEQQPKILKSLDMIGRTITETDPGREEVELFSNKVSQLFTLLEKAHRDKALLETIDVISLKAIAKSHDEVMNTQRSLKSKLTDALKKSDELRVKVADVIEQEAKIRARKIQLETDKAQTDEEIKQLKSSLDESKKLEEDIQKSLVEAGQDKFQAFEDLQAEIQNARASFSSLFS</sequence>
<reference evidence="1 2" key="1">
    <citation type="journal article" date="2021" name="Hortic Res">
        <title>High-quality reference genome and annotation aids understanding of berry development for evergreen blueberry (Vaccinium darrowii).</title>
        <authorList>
            <person name="Yu J."/>
            <person name="Hulse-Kemp A.M."/>
            <person name="Babiker E."/>
            <person name="Staton M."/>
        </authorList>
    </citation>
    <scope>NUCLEOTIDE SEQUENCE [LARGE SCALE GENOMIC DNA]</scope>
    <source>
        <strain evidence="2">cv. NJ 8807/NJ 8810</strain>
        <tissue evidence="1">Young leaf</tissue>
    </source>
</reference>
<evidence type="ECO:0000313" key="1">
    <source>
        <dbReference type="EMBL" id="KAH7862077.1"/>
    </source>
</evidence>
<dbReference type="EMBL" id="CM037154">
    <property type="protein sequence ID" value="KAH7862077.1"/>
    <property type="molecule type" value="Genomic_DNA"/>
</dbReference>
<name>A0ACB7ZAL0_9ERIC</name>